<comment type="caution">
    <text evidence="1">The sequence shown here is derived from an EMBL/GenBank/DDBJ whole genome shotgun (WGS) entry which is preliminary data.</text>
</comment>
<sequence length="82" mass="9080">MSRALAVITVSLCFESGMEINVPALDTRPNFEVLILEKKSWSSQLLLALEHAECKDENETTEDGPNPVDVKTTLFLDSANDQ</sequence>
<keyword evidence="2" id="KW-1185">Reference proteome</keyword>
<reference evidence="1 2" key="1">
    <citation type="journal article" date="2012" name="Genome Biol.">
        <title>Sequencing three crocodilian genomes to illuminate the evolution of archosaurs and amniotes.</title>
        <authorList>
            <person name="St John J.A."/>
            <person name="Braun E.L."/>
            <person name="Isberg S.R."/>
            <person name="Miles L.G."/>
            <person name="Chong A.Y."/>
            <person name="Gongora J."/>
            <person name="Dalzell P."/>
            <person name="Moran C."/>
            <person name="Bed'hom B."/>
            <person name="Abzhanov A."/>
            <person name="Burgess S.C."/>
            <person name="Cooksey A.M."/>
            <person name="Castoe T.A."/>
            <person name="Crawford N.G."/>
            <person name="Densmore L.D."/>
            <person name="Drew J.C."/>
            <person name="Edwards S.V."/>
            <person name="Faircloth B.C."/>
            <person name="Fujita M.K."/>
            <person name="Greenwold M.J."/>
            <person name="Hoffmann F.G."/>
            <person name="Howard J.M."/>
            <person name="Iguchi T."/>
            <person name="Janes D.E."/>
            <person name="Khan S.Y."/>
            <person name="Kohno S."/>
            <person name="de Koning A.J."/>
            <person name="Lance S.L."/>
            <person name="McCarthy F.M."/>
            <person name="McCormack J.E."/>
            <person name="Merchant M.E."/>
            <person name="Peterson D.G."/>
            <person name="Pollock D.D."/>
            <person name="Pourmand N."/>
            <person name="Raney B.J."/>
            <person name="Roessler K.A."/>
            <person name="Sanford J.R."/>
            <person name="Sawyer R.H."/>
            <person name="Schmidt C.J."/>
            <person name="Triplett E.W."/>
            <person name="Tuberville T.D."/>
            <person name="Venegas-Anaya M."/>
            <person name="Howard J.T."/>
            <person name="Jarvis E.D."/>
            <person name="Guillette L.J.Jr."/>
            <person name="Glenn T.C."/>
            <person name="Green R.E."/>
            <person name="Ray D.A."/>
        </authorList>
    </citation>
    <scope>NUCLEOTIDE SEQUENCE [LARGE SCALE GENOMIC DNA]</scope>
    <source>
        <strain evidence="1">KSC_2009_1</strain>
    </source>
</reference>
<dbReference type="AlphaFoldDB" id="A0A151MJX4"/>
<name>A0A151MJX4_ALLMI</name>
<gene>
    <name evidence="1" type="ORF">Y1Q_0023719</name>
</gene>
<organism evidence="1 2">
    <name type="scientific">Alligator mississippiensis</name>
    <name type="common">American alligator</name>
    <dbReference type="NCBI Taxonomy" id="8496"/>
    <lineage>
        <taxon>Eukaryota</taxon>
        <taxon>Metazoa</taxon>
        <taxon>Chordata</taxon>
        <taxon>Craniata</taxon>
        <taxon>Vertebrata</taxon>
        <taxon>Euteleostomi</taxon>
        <taxon>Archelosauria</taxon>
        <taxon>Archosauria</taxon>
        <taxon>Crocodylia</taxon>
        <taxon>Alligatoridae</taxon>
        <taxon>Alligatorinae</taxon>
        <taxon>Alligator</taxon>
    </lineage>
</organism>
<protein>
    <submittedName>
        <fullName evidence="1">Uncharacterized protein</fullName>
    </submittedName>
</protein>
<evidence type="ECO:0000313" key="1">
    <source>
        <dbReference type="EMBL" id="KYO24838.1"/>
    </source>
</evidence>
<proteinExistence type="predicted"/>
<accession>A0A151MJX4</accession>
<dbReference type="EMBL" id="AKHW03005996">
    <property type="protein sequence ID" value="KYO24838.1"/>
    <property type="molecule type" value="Genomic_DNA"/>
</dbReference>
<evidence type="ECO:0000313" key="2">
    <source>
        <dbReference type="Proteomes" id="UP000050525"/>
    </source>
</evidence>
<dbReference type="Proteomes" id="UP000050525">
    <property type="component" value="Unassembled WGS sequence"/>
</dbReference>